<dbReference type="InterPro" id="IPR013106">
    <property type="entry name" value="Ig_V-set"/>
</dbReference>
<evidence type="ECO:0000313" key="9">
    <source>
        <dbReference type="Ensembl" id="ENSPNAP00000006941.2"/>
    </source>
</evidence>
<dbReference type="Proteomes" id="UP001501920">
    <property type="component" value="Chromosome 2"/>
</dbReference>
<reference evidence="9" key="2">
    <citation type="submission" date="2025-08" db="UniProtKB">
        <authorList>
            <consortium name="Ensembl"/>
        </authorList>
    </citation>
    <scope>IDENTIFICATION</scope>
</reference>
<dbReference type="GO" id="GO:0005886">
    <property type="term" value="C:plasma membrane"/>
    <property type="evidence" value="ECO:0007669"/>
    <property type="project" value="UniProtKB-SubCell"/>
</dbReference>
<comment type="subcellular location">
    <subcellularLocation>
        <location evidence="1">Cell membrane</location>
    </subcellularLocation>
</comment>
<evidence type="ECO:0000256" key="5">
    <source>
        <dbReference type="ARBA" id="ARBA00023136"/>
    </source>
</evidence>
<accession>A0A3B4C7P9</accession>
<reference evidence="9" key="3">
    <citation type="submission" date="2025-09" db="UniProtKB">
        <authorList>
            <consortium name="Ensembl"/>
        </authorList>
    </citation>
    <scope>IDENTIFICATION</scope>
</reference>
<proteinExistence type="predicted"/>
<dbReference type="CDD" id="cd00099">
    <property type="entry name" value="IgV"/>
    <property type="match status" value="1"/>
</dbReference>
<evidence type="ECO:0000256" key="1">
    <source>
        <dbReference type="ARBA" id="ARBA00004236"/>
    </source>
</evidence>
<dbReference type="PROSITE" id="PS50835">
    <property type="entry name" value="IG_LIKE"/>
    <property type="match status" value="1"/>
</dbReference>
<dbReference type="Pfam" id="PF07686">
    <property type="entry name" value="V-set"/>
    <property type="match status" value="2"/>
</dbReference>
<keyword evidence="5" id="KW-0472">Membrane</keyword>
<protein>
    <recommendedName>
        <fullName evidence="8">Ig-like domain-containing protein</fullName>
    </recommendedName>
</protein>
<keyword evidence="4" id="KW-0391">Immunity</keyword>
<sequence length="290" mass="32898">MCTHSIHIYYRNYRNHIEQKHHRKSTSKIQSLRQTISAELGASVSLQCSAPEKMSLVYWYKQSVGKKPQLLVTVPKYGSVEFYGEFKDNPRFMVARNSGIASLSISNTIPSDTAVYYCAEFNAYECFLSKPMSYQGRQGDSVNFQCTIHTNVSHGDHRVYWFRHGSGESHPGIIYTHGNRSDECEKSSETDSPTQSCVYKLPKRNLSLSDAGTYYCAVAACGQILFGNGSNLKVEGITWLISYKREEEEDTLNYAALNLVKKKAKSRRERKPEESVVVYSSVRCKNAQMT</sequence>
<dbReference type="OMA" id="TYNCISS"/>
<dbReference type="GO" id="GO:0002376">
    <property type="term" value="P:immune system process"/>
    <property type="evidence" value="ECO:0007669"/>
    <property type="project" value="UniProtKB-KW"/>
</dbReference>
<organism evidence="9 10">
    <name type="scientific">Pygocentrus nattereri</name>
    <name type="common">Red-bellied piranha</name>
    <dbReference type="NCBI Taxonomy" id="42514"/>
    <lineage>
        <taxon>Eukaryota</taxon>
        <taxon>Metazoa</taxon>
        <taxon>Chordata</taxon>
        <taxon>Craniata</taxon>
        <taxon>Vertebrata</taxon>
        <taxon>Euteleostomi</taxon>
        <taxon>Actinopterygii</taxon>
        <taxon>Neopterygii</taxon>
        <taxon>Teleostei</taxon>
        <taxon>Ostariophysi</taxon>
        <taxon>Characiformes</taxon>
        <taxon>Characoidei</taxon>
        <taxon>Pygocentrus</taxon>
    </lineage>
</organism>
<evidence type="ECO:0000256" key="2">
    <source>
        <dbReference type="ARBA" id="ARBA00022475"/>
    </source>
</evidence>
<keyword evidence="7" id="KW-0325">Glycoprotein</keyword>
<evidence type="ECO:0000313" key="10">
    <source>
        <dbReference type="Proteomes" id="UP001501920"/>
    </source>
</evidence>
<dbReference type="PANTHER" id="PTHR19433">
    <property type="entry name" value="T-CELL RECEPTOR ALPHA CHAIN V REGION-RELATED"/>
    <property type="match status" value="1"/>
</dbReference>
<keyword evidence="3" id="KW-0732">Signal</keyword>
<dbReference type="PANTHER" id="PTHR19433:SF111">
    <property type="entry name" value="T CELL RECEPTOR ALPHA VARIABLE 4"/>
    <property type="match status" value="1"/>
</dbReference>
<dbReference type="SUPFAM" id="SSF48726">
    <property type="entry name" value="Immunoglobulin"/>
    <property type="match status" value="2"/>
</dbReference>
<evidence type="ECO:0000259" key="8">
    <source>
        <dbReference type="PROSITE" id="PS50835"/>
    </source>
</evidence>
<keyword evidence="10" id="KW-1185">Reference proteome</keyword>
<dbReference type="GO" id="GO:0009617">
    <property type="term" value="P:response to bacterium"/>
    <property type="evidence" value="ECO:0007669"/>
    <property type="project" value="TreeGrafter"/>
</dbReference>
<dbReference type="InterPro" id="IPR052051">
    <property type="entry name" value="TCR_complex_component"/>
</dbReference>
<dbReference type="InterPro" id="IPR013783">
    <property type="entry name" value="Ig-like_fold"/>
</dbReference>
<evidence type="ECO:0000256" key="6">
    <source>
        <dbReference type="ARBA" id="ARBA00023157"/>
    </source>
</evidence>
<keyword evidence="2" id="KW-1003">Cell membrane</keyword>
<dbReference type="Ensembl" id="ENSPNAT00000002672.2">
    <property type="protein sequence ID" value="ENSPNAP00000006941.2"/>
    <property type="gene ID" value="ENSPNAG00000012894.2"/>
</dbReference>
<dbReference type="GeneTree" id="ENSGT01030000234530"/>
<keyword evidence="6" id="KW-1015">Disulfide bond</keyword>
<dbReference type="Gene3D" id="2.60.40.10">
    <property type="entry name" value="Immunoglobulins"/>
    <property type="match status" value="2"/>
</dbReference>
<feature type="domain" description="Ig-like" evidence="8">
    <location>
        <begin position="110"/>
        <end position="238"/>
    </location>
</feature>
<dbReference type="AlphaFoldDB" id="A0A3B4C7P9"/>
<dbReference type="SMART" id="SM00409">
    <property type="entry name" value="IG"/>
    <property type="match status" value="2"/>
</dbReference>
<name>A0A3B4C7P9_PYGNA</name>
<dbReference type="InterPro" id="IPR007110">
    <property type="entry name" value="Ig-like_dom"/>
</dbReference>
<evidence type="ECO:0000256" key="3">
    <source>
        <dbReference type="ARBA" id="ARBA00022729"/>
    </source>
</evidence>
<reference evidence="9 10" key="1">
    <citation type="submission" date="2020-10" db="EMBL/GenBank/DDBJ databases">
        <title>Pygocentrus nattereri (red-bellied piranha) genome, fPygNat1, primary haplotype.</title>
        <authorList>
            <person name="Myers G."/>
            <person name="Meyer A."/>
            <person name="Karagic N."/>
            <person name="Pippel M."/>
            <person name="Winkler S."/>
            <person name="Tracey A."/>
            <person name="Wood J."/>
            <person name="Formenti G."/>
            <person name="Howe K."/>
            <person name="Fedrigo O."/>
            <person name="Jarvis E.D."/>
        </authorList>
    </citation>
    <scope>NUCLEOTIDE SEQUENCE [LARGE SCALE GENOMIC DNA]</scope>
</reference>
<dbReference type="InterPro" id="IPR036179">
    <property type="entry name" value="Ig-like_dom_sf"/>
</dbReference>
<dbReference type="InterPro" id="IPR003599">
    <property type="entry name" value="Ig_sub"/>
</dbReference>
<evidence type="ECO:0000256" key="7">
    <source>
        <dbReference type="ARBA" id="ARBA00023180"/>
    </source>
</evidence>
<evidence type="ECO:0000256" key="4">
    <source>
        <dbReference type="ARBA" id="ARBA00022859"/>
    </source>
</evidence>
<dbReference type="SMART" id="SM00406">
    <property type="entry name" value="IGv"/>
    <property type="match status" value="2"/>
</dbReference>